<evidence type="ECO:0000313" key="3">
    <source>
        <dbReference type="EMBL" id="DAF99011.1"/>
    </source>
</evidence>
<feature type="coiled-coil region" evidence="1">
    <location>
        <begin position="10"/>
        <end position="37"/>
    </location>
</feature>
<keyword evidence="2" id="KW-1133">Transmembrane helix</keyword>
<reference evidence="3" key="1">
    <citation type="journal article" date="2021" name="Proc. Natl. Acad. Sci. U.S.A.">
        <title>A Catalog of Tens of Thousands of Viruses from Human Metagenomes Reveals Hidden Associations with Chronic Diseases.</title>
        <authorList>
            <person name="Tisza M.J."/>
            <person name="Buck C.B."/>
        </authorList>
    </citation>
    <scope>NUCLEOTIDE SEQUENCE</scope>
    <source>
        <strain evidence="3">CtDmR33</strain>
    </source>
</reference>
<evidence type="ECO:0000256" key="2">
    <source>
        <dbReference type="SAM" id="Phobius"/>
    </source>
</evidence>
<proteinExistence type="predicted"/>
<evidence type="ECO:0000256" key="1">
    <source>
        <dbReference type="SAM" id="Coils"/>
    </source>
</evidence>
<name>A0A8S5UX35_9CAUD</name>
<keyword evidence="2" id="KW-0472">Membrane</keyword>
<keyword evidence="2" id="KW-0812">Transmembrane</keyword>
<accession>A0A8S5UX35</accession>
<sequence length="99" mass="11116">MTHEELIAWAHDNEQRSKSNQHRIEQLEERQENLDKLVSSVAVIAEKQNRMEADVGDIKRDVKALTEKPGKRWDGVVDKIISILVAAIAGYALARIGLG</sequence>
<keyword evidence="1" id="KW-0175">Coiled coil</keyword>
<dbReference type="EMBL" id="BK016159">
    <property type="protein sequence ID" value="DAF99011.1"/>
    <property type="molecule type" value="Genomic_DNA"/>
</dbReference>
<organism evidence="3">
    <name type="scientific">Siphoviridae sp. ctDmR33</name>
    <dbReference type="NCBI Taxonomy" id="2825389"/>
    <lineage>
        <taxon>Viruses</taxon>
        <taxon>Duplodnaviria</taxon>
        <taxon>Heunggongvirae</taxon>
        <taxon>Uroviricota</taxon>
        <taxon>Caudoviricetes</taxon>
    </lineage>
</organism>
<protein>
    <submittedName>
        <fullName evidence="3">Hemolysin XhlA</fullName>
    </submittedName>
</protein>
<feature type="transmembrane region" description="Helical" evidence="2">
    <location>
        <begin position="80"/>
        <end position="98"/>
    </location>
</feature>